<reference evidence="4" key="1">
    <citation type="journal article" date="2013" name="Stand. Genomic Sci.">
        <title>Complete genome sequence of Desulfocapsa sulfexigens, a marine deltaproteobacterium specialized in disproportionating inorganic sulfur compounds.</title>
        <authorList>
            <person name="Finster K.W."/>
            <person name="Kjeldsen K.U."/>
            <person name="Kube M."/>
            <person name="Reinhardt R."/>
            <person name="Mussmann M."/>
            <person name="Amann R."/>
            <person name="Schreiber L."/>
        </authorList>
    </citation>
    <scope>NUCLEOTIDE SEQUENCE [LARGE SCALE GENOMIC DNA]</scope>
    <source>
        <strain evidence="4">DSM 10523 / SB164P1</strain>
    </source>
</reference>
<keyword evidence="4" id="KW-1185">Reference proteome</keyword>
<gene>
    <name evidence="3" type="ordered locus">UWK_03228</name>
</gene>
<evidence type="ECO:0000313" key="3">
    <source>
        <dbReference type="EMBL" id="AGF79755.1"/>
    </source>
</evidence>
<feature type="region of interest" description="Disordered" evidence="1">
    <location>
        <begin position="130"/>
        <end position="155"/>
    </location>
</feature>
<evidence type="ECO:0000313" key="4">
    <source>
        <dbReference type="Proteomes" id="UP000011721"/>
    </source>
</evidence>
<feature type="transmembrane region" description="Helical" evidence="2">
    <location>
        <begin position="32"/>
        <end position="55"/>
    </location>
</feature>
<evidence type="ECO:0000256" key="2">
    <source>
        <dbReference type="SAM" id="Phobius"/>
    </source>
</evidence>
<dbReference type="Proteomes" id="UP000011721">
    <property type="component" value="Chromosome"/>
</dbReference>
<dbReference type="OrthoDB" id="5406519at2"/>
<keyword evidence="2" id="KW-1133">Transmembrane helix</keyword>
<keyword evidence="2" id="KW-0472">Membrane</keyword>
<dbReference type="AlphaFoldDB" id="M1PJL8"/>
<feature type="compositionally biased region" description="Basic and acidic residues" evidence="1">
    <location>
        <begin position="130"/>
        <end position="152"/>
    </location>
</feature>
<sequence>MGIALLIVVTIYLLAGAIVLYLVKRWTKSKAVVWLGVLLLIFGPFWRPILCNLLFEYYGKQPLQVIHQTVEAPISVYWQDNVWPGFDKHFRESMVEKYLDGVHLQALAVNGDDGKIYLYRADASTFAESEKMRPARDQKKRELDAMKESAREVRRKGGKGLDNRELWRTIREIEKNSTEFGAYYEPWKSELQSIMDRAEGFASPDKLPPMRYRVDFNMVKTGYPASRLLHTDEITITDMEKNEVIAFSRRYMAYGNWLSEFGGANPDFHQVLGDKQAYQFVDKILFGSIDVYGSRQGRNNSLLKILSKKYHENRR</sequence>
<dbReference type="HOGENOM" id="CLU_882038_0_0_7"/>
<protein>
    <submittedName>
        <fullName evidence="3">Uncharacterized protein</fullName>
    </submittedName>
</protein>
<dbReference type="RefSeq" id="WP_015405439.1">
    <property type="nucleotide sequence ID" value="NC_020304.1"/>
</dbReference>
<organism evidence="3 4">
    <name type="scientific">Desulfocapsa sulfexigens (strain DSM 10523 / SB164P1)</name>
    <dbReference type="NCBI Taxonomy" id="1167006"/>
    <lineage>
        <taxon>Bacteria</taxon>
        <taxon>Pseudomonadati</taxon>
        <taxon>Thermodesulfobacteriota</taxon>
        <taxon>Desulfobulbia</taxon>
        <taxon>Desulfobulbales</taxon>
        <taxon>Desulfocapsaceae</taxon>
        <taxon>Desulfocapsa</taxon>
    </lineage>
</organism>
<accession>M1PJL8</accession>
<dbReference type="eggNOG" id="ENOG50319X7">
    <property type="taxonomic scope" value="Bacteria"/>
</dbReference>
<dbReference type="EMBL" id="CP003985">
    <property type="protein sequence ID" value="AGF79755.1"/>
    <property type="molecule type" value="Genomic_DNA"/>
</dbReference>
<keyword evidence="2" id="KW-0812">Transmembrane</keyword>
<proteinExistence type="predicted"/>
<evidence type="ECO:0000256" key="1">
    <source>
        <dbReference type="SAM" id="MobiDB-lite"/>
    </source>
</evidence>
<name>M1PJL8_DESSD</name>
<feature type="transmembrane region" description="Helical" evidence="2">
    <location>
        <begin position="6"/>
        <end position="23"/>
    </location>
</feature>
<dbReference type="KEGG" id="dsf:UWK_03228"/>